<evidence type="ECO:0000259" key="4">
    <source>
        <dbReference type="PROSITE" id="PS51673"/>
    </source>
</evidence>
<dbReference type="GO" id="GO:0003743">
    <property type="term" value="F:translation initiation factor activity"/>
    <property type="evidence" value="ECO:0007669"/>
    <property type="project" value="UniProtKB-KW"/>
</dbReference>
<dbReference type="PANTHER" id="PTHR31796:SF2">
    <property type="entry name" value="SUZ DOMAIN-CONTAINING PROTEIN 1"/>
    <property type="match status" value="1"/>
</dbReference>
<keyword evidence="6" id="KW-0396">Initiation factor</keyword>
<evidence type="ECO:0000256" key="1">
    <source>
        <dbReference type="ARBA" id="ARBA00007124"/>
    </source>
</evidence>
<feature type="compositionally biased region" description="Basic and acidic residues" evidence="3">
    <location>
        <begin position="104"/>
        <end position="116"/>
    </location>
</feature>
<feature type="domain" description="SUZ" evidence="4">
    <location>
        <begin position="58"/>
        <end position="123"/>
    </location>
</feature>
<comment type="similarity">
    <text evidence="1">Belongs to the SZRD1 family.</text>
</comment>
<reference evidence="6" key="1">
    <citation type="submission" date="2018-01" db="EMBL/GenBank/DDBJ databases">
        <title>An insight into the sialome of Amazonian anophelines.</title>
        <authorList>
            <person name="Ribeiro J.M."/>
            <person name="Scarpassa V."/>
            <person name="Calvo E."/>
        </authorList>
    </citation>
    <scope>NUCLEOTIDE SEQUENCE</scope>
    <source>
        <tissue evidence="6">Salivary glands</tissue>
    </source>
</reference>
<dbReference type="PROSITE" id="PS51938">
    <property type="entry name" value="SUZ_C"/>
    <property type="match status" value="1"/>
</dbReference>
<dbReference type="InterPro" id="IPR039228">
    <property type="entry name" value="SZRD1"/>
</dbReference>
<dbReference type="EMBL" id="GGFJ01006019">
    <property type="protein sequence ID" value="MBW55160.1"/>
    <property type="molecule type" value="Transcribed_RNA"/>
</dbReference>
<dbReference type="Pfam" id="PF12752">
    <property type="entry name" value="SUZ"/>
    <property type="match status" value="1"/>
</dbReference>
<sequence length="402" mass="40770">MSSKPAVAPCLAESWEEIDEDRLPGTIKILKNTSPPKAELAGETTGRINGSSTARQPTLPETLEEELKPKMVQRPMQILRRPQSNSGTDKSPLENKPKAQPKSLDQRKQEYAEARLRILGSAHGDEDETESNKKTSSPANGSRTNANNNNTNNNSSNSSSSSSNSSSSGSNNTAANAATGASGVGGASANNNGGGGGGGAGGSGNNFRHFHPPYRQQQPMFYSSPPPLPTLPNHPAMHGAHPAMQHHPHHNPFPNGGLPLPYQQHQPQHPHFVPPMNGPSPHPYFNGGGARAGGLAGGSGGNGGGGAGGGYYSKGSAYGGGGGGVGVGDMNGTAGPLMPLMGHGLSVQHPGGHPAVYGGIGYGGGGGGKGSPGGGPPPNGGNQHLLRLPAGPDGSQGFNMRR</sequence>
<protein>
    <recommendedName>
        <fullName evidence="2">SUZ RNA-binding domain-containing</fullName>
    </recommendedName>
</protein>
<evidence type="ECO:0000256" key="3">
    <source>
        <dbReference type="SAM" id="MobiDB-lite"/>
    </source>
</evidence>
<proteinExistence type="inferred from homology"/>
<organism evidence="6">
    <name type="scientific">Anopheles marajoara</name>
    <dbReference type="NCBI Taxonomy" id="58244"/>
    <lineage>
        <taxon>Eukaryota</taxon>
        <taxon>Metazoa</taxon>
        <taxon>Ecdysozoa</taxon>
        <taxon>Arthropoda</taxon>
        <taxon>Hexapoda</taxon>
        <taxon>Insecta</taxon>
        <taxon>Pterygota</taxon>
        <taxon>Neoptera</taxon>
        <taxon>Endopterygota</taxon>
        <taxon>Diptera</taxon>
        <taxon>Nematocera</taxon>
        <taxon>Culicoidea</taxon>
        <taxon>Culicidae</taxon>
        <taxon>Anophelinae</taxon>
        <taxon>Anopheles</taxon>
    </lineage>
</organism>
<dbReference type="Pfam" id="PF12901">
    <property type="entry name" value="SUZ-C"/>
    <property type="match status" value="1"/>
</dbReference>
<dbReference type="PANTHER" id="PTHR31796">
    <property type="entry name" value="SUZ DOMAIN-CONTAINING PROTEIN 1"/>
    <property type="match status" value="1"/>
</dbReference>
<evidence type="ECO:0000313" key="6">
    <source>
        <dbReference type="EMBL" id="MBW55160.1"/>
    </source>
</evidence>
<accession>A0A2M4BQ10</accession>
<feature type="compositionally biased region" description="Polar residues" evidence="3">
    <location>
        <begin position="46"/>
        <end position="56"/>
    </location>
</feature>
<feature type="region of interest" description="Disordered" evidence="3">
    <location>
        <begin position="364"/>
        <end position="402"/>
    </location>
</feature>
<dbReference type="InterPro" id="IPR024771">
    <property type="entry name" value="SUZ"/>
</dbReference>
<dbReference type="PROSITE" id="PS51673">
    <property type="entry name" value="SUZ"/>
    <property type="match status" value="1"/>
</dbReference>
<feature type="compositionally biased region" description="Gly residues" evidence="3">
    <location>
        <begin position="189"/>
        <end position="204"/>
    </location>
</feature>
<keyword evidence="6" id="KW-0648">Protein biosynthesis</keyword>
<feature type="region of interest" description="Disordered" evidence="3">
    <location>
        <begin position="29"/>
        <end position="175"/>
    </location>
</feature>
<evidence type="ECO:0000256" key="2">
    <source>
        <dbReference type="ARBA" id="ARBA00044802"/>
    </source>
</evidence>
<feature type="compositionally biased region" description="Low complexity" evidence="3">
    <location>
        <begin position="139"/>
        <end position="175"/>
    </location>
</feature>
<feature type="compositionally biased region" description="Gly residues" evidence="3">
    <location>
        <begin position="364"/>
        <end position="373"/>
    </location>
</feature>
<feature type="region of interest" description="Disordered" evidence="3">
    <location>
        <begin position="189"/>
        <end position="229"/>
    </location>
</feature>
<feature type="domain" description="SUZ-C" evidence="5">
    <location>
        <begin position="361"/>
        <end position="402"/>
    </location>
</feature>
<dbReference type="AlphaFoldDB" id="A0A2M4BQ10"/>
<evidence type="ECO:0000259" key="5">
    <source>
        <dbReference type="PROSITE" id="PS51938"/>
    </source>
</evidence>
<dbReference type="InterPro" id="IPR024642">
    <property type="entry name" value="SUZ-C"/>
</dbReference>
<name>A0A2M4BQ10_9DIPT</name>